<accession>A7ASL3</accession>
<keyword evidence="2" id="KW-0472">Membrane</keyword>
<dbReference type="GeneID" id="5479334"/>
<evidence type="ECO:0000313" key="3">
    <source>
        <dbReference type="EMBL" id="BAN64488.1"/>
    </source>
</evidence>
<reference evidence="5" key="5">
    <citation type="journal article" date="2021" name="Int. J. Parasitol.">
        <title>Comparative analysis of gene expression between Babesia bovis blood stages and kinetes allowed by improved genome annotation.</title>
        <authorList>
            <person name="Ueti M.W."/>
            <person name="Johnson W.C."/>
            <person name="Kappmeyer L.S."/>
            <person name="Herndon D.R."/>
            <person name="Mousel M.R."/>
            <person name="Reif K.E."/>
            <person name="Taus N.S."/>
            <person name="Ifeonu O.O."/>
            <person name="Silva J.C."/>
            <person name="Suarez C.E."/>
            <person name="Brayton K.A."/>
        </authorList>
    </citation>
    <scope>NUCLEOTIDE SEQUENCE [LARGE SCALE GENOMIC DNA]</scope>
</reference>
<dbReference type="AlphaFoldDB" id="A7ASL3"/>
<keyword evidence="2" id="KW-1133">Transmembrane helix</keyword>
<dbReference type="VEuPathDB" id="PiroplasmaDB:BBOV_IV011800"/>
<evidence type="ECO:0000313" key="4">
    <source>
        <dbReference type="EMBL" id="EDO07532.1"/>
    </source>
</evidence>
<keyword evidence="5" id="KW-1185">Reference proteome</keyword>
<name>A7ASL3_BABBO</name>
<reference evidence="3" key="3">
    <citation type="journal article" date="2014" name="BMC Genomics">
        <title>The Babesia bovis gene and promoter model: an update from full-length EST analysis.</title>
        <authorList>
            <person name="Yamagishi J."/>
            <person name="Wakaguri H."/>
            <person name="Yokoyama N."/>
            <person name="Yamashita R."/>
            <person name="Suzuki Y."/>
            <person name="Xuan X."/>
            <person name="Igarashi I."/>
        </authorList>
    </citation>
    <scope>NUCLEOTIDE SEQUENCE</scope>
    <source>
        <strain evidence="3">Texas</strain>
    </source>
</reference>
<sequence>MEREKHITTHQVPLRPPAACVSSVKLSSLLAYAIVFVNAVLSVFIDSYIRLHSSCFEIRSNGELIALKPSKVSFVASWILVHNVALHELSHDLSYFSSWCYTNRVLGKPVETASGIGCNVSLSSGSSDSSLSKDSGSLKDSQKPRKRKSVTFNEHVEVRLIASSRVSDYQLGYFVNRYNLVNQFTLIPANTFVQRQ</sequence>
<feature type="region of interest" description="Disordered" evidence="1">
    <location>
        <begin position="122"/>
        <end position="146"/>
    </location>
</feature>
<proteinExistence type="evidence at transcript level"/>
<dbReference type="Proteomes" id="UP000002173">
    <property type="component" value="Unassembled WGS sequence"/>
</dbReference>
<reference evidence="4" key="2">
    <citation type="submission" date="2007-08" db="EMBL/GenBank/DDBJ databases">
        <authorList>
            <person name="Nene V."/>
        </authorList>
    </citation>
    <scope>NUCLEOTIDE SEQUENCE</scope>
    <source>
        <strain evidence="4">T2Bo</strain>
    </source>
</reference>
<dbReference type="EMBL" id="AK440694">
    <property type="protein sequence ID" value="BAN64488.1"/>
    <property type="molecule type" value="mRNA"/>
</dbReference>
<organism evidence="4 5">
    <name type="scientific">Babesia bovis</name>
    <dbReference type="NCBI Taxonomy" id="5865"/>
    <lineage>
        <taxon>Eukaryota</taxon>
        <taxon>Sar</taxon>
        <taxon>Alveolata</taxon>
        <taxon>Apicomplexa</taxon>
        <taxon>Aconoidasida</taxon>
        <taxon>Piroplasmida</taxon>
        <taxon>Babesiidae</taxon>
        <taxon>Babesia</taxon>
    </lineage>
</organism>
<dbReference type="RefSeq" id="XP_001611100.1">
    <property type="nucleotide sequence ID" value="XM_001611050.1"/>
</dbReference>
<dbReference type="KEGG" id="bbo:BBOV_IV011800"/>
<dbReference type="EMBL" id="AAXT01000002">
    <property type="protein sequence ID" value="EDO07532.1"/>
    <property type="molecule type" value="Genomic_DNA"/>
</dbReference>
<reference evidence="5" key="4">
    <citation type="journal article" date="2020" name="Data Brief">
        <title>Transcriptome dataset of Babesia bovis life stages within vertebrate and invertebrate hosts.</title>
        <authorList>
            <person name="Ueti M.W."/>
            <person name="Johnson W.C."/>
            <person name="Kappmeyer L.S."/>
            <person name="Herndon D.R."/>
            <person name="Mousel M.R."/>
            <person name="Reif K.E."/>
            <person name="Taus N.S."/>
            <person name="Ifeonu O.O."/>
            <person name="Silva J.C."/>
            <person name="Suarez C.E."/>
            <person name="Brayton K.A."/>
        </authorList>
    </citation>
    <scope>NUCLEOTIDE SEQUENCE [LARGE SCALE GENOMIC DNA]</scope>
</reference>
<protein>
    <submittedName>
        <fullName evidence="4">Uncharacterized protein</fullName>
    </submittedName>
</protein>
<reference evidence="4 5" key="1">
    <citation type="journal article" date="2007" name="PLoS Pathog.">
        <title>Genome sequence of Babesia bovis and comparative analysis of apicomplexan hemoprotozoa.</title>
        <authorList>
            <person name="Brayton K.A."/>
            <person name="Lau A.O.T."/>
            <person name="Herndon D.R."/>
            <person name="Hannick L."/>
            <person name="Kappmeyer L.S."/>
            <person name="Berens S.J."/>
            <person name="Bidwell S.L."/>
            <person name="Brown W.C."/>
            <person name="Crabtree J."/>
            <person name="Fadrosh D."/>
            <person name="Feldblum T."/>
            <person name="Forberger H.A."/>
            <person name="Haas B.J."/>
            <person name="Howell J.M."/>
            <person name="Khouri H."/>
            <person name="Koo H."/>
            <person name="Mann D.J."/>
            <person name="Norimine J."/>
            <person name="Paulsen I.T."/>
            <person name="Radune D."/>
            <person name="Ren Q."/>
            <person name="Smith R.K. Jr."/>
            <person name="Suarez C.E."/>
            <person name="White O."/>
            <person name="Wortman J.R."/>
            <person name="Knowles D.P. Jr."/>
            <person name="McElwain T.F."/>
            <person name="Nene V.M."/>
        </authorList>
    </citation>
    <scope>NUCLEOTIDE SEQUENCE [LARGE SCALE GENOMIC DNA]</scope>
    <source>
        <strain evidence="4">T2Bo</strain>
    </source>
</reference>
<evidence type="ECO:0000256" key="1">
    <source>
        <dbReference type="SAM" id="MobiDB-lite"/>
    </source>
</evidence>
<gene>
    <name evidence="3 4" type="ORF">BBOV_IV011800</name>
</gene>
<evidence type="ECO:0000256" key="2">
    <source>
        <dbReference type="SAM" id="Phobius"/>
    </source>
</evidence>
<evidence type="ECO:0000313" key="5">
    <source>
        <dbReference type="Proteomes" id="UP000002173"/>
    </source>
</evidence>
<feature type="compositionally biased region" description="Low complexity" evidence="1">
    <location>
        <begin position="122"/>
        <end position="135"/>
    </location>
</feature>
<feature type="transmembrane region" description="Helical" evidence="2">
    <location>
        <begin position="29"/>
        <end position="49"/>
    </location>
</feature>
<keyword evidence="2" id="KW-0812">Transmembrane</keyword>